<dbReference type="GO" id="GO:0005789">
    <property type="term" value="C:endoplasmic reticulum membrane"/>
    <property type="evidence" value="ECO:0007669"/>
    <property type="project" value="UniProtKB-SubCell"/>
</dbReference>
<accession>A0A9P4JL68</accession>
<keyword evidence="5" id="KW-0256">Endoplasmic reticulum</keyword>
<protein>
    <submittedName>
        <fullName evidence="15">Ergosterol 28</fullName>
    </submittedName>
</protein>
<dbReference type="PANTHER" id="PTHR15451:SF19">
    <property type="entry name" value="ERGOSTEROL BIOSYNTHETIC PROTEIN 28 HOMOLOG"/>
    <property type="match status" value="1"/>
</dbReference>
<keyword evidence="3" id="KW-0444">Lipid biosynthesis</keyword>
<dbReference type="GO" id="GO:0016126">
    <property type="term" value="P:sterol biosynthetic process"/>
    <property type="evidence" value="ECO:0007669"/>
    <property type="project" value="UniProtKB-KW"/>
</dbReference>
<name>A0A9P4JL68_9PLEO</name>
<sequence length="153" mass="17003">MSSLTSYLPPFEGLLPKWLFLVSIISVANSIQAYTTLHYTQRVYSGTRSTSSSSRSPSESSTANSPVTPLSARTFGTWTLLSSIIRLYAAYNITNPQVYQLALWTYGIAWVHFVSEWCVFGTTRWGAGLAGPVCVSTGSLVWMWYQWGYYVGA</sequence>
<evidence type="ECO:0000256" key="6">
    <source>
        <dbReference type="ARBA" id="ARBA00022955"/>
    </source>
</evidence>
<keyword evidence="10 14" id="KW-0472">Membrane</keyword>
<evidence type="ECO:0000313" key="15">
    <source>
        <dbReference type="EMBL" id="KAF2200216.1"/>
    </source>
</evidence>
<evidence type="ECO:0000256" key="14">
    <source>
        <dbReference type="SAM" id="Phobius"/>
    </source>
</evidence>
<keyword evidence="6" id="KW-0752">Steroid biosynthesis</keyword>
<keyword evidence="16" id="KW-1185">Reference proteome</keyword>
<gene>
    <name evidence="15" type="ORF">GQ43DRAFT_441771</name>
</gene>
<dbReference type="AlphaFoldDB" id="A0A9P4JL68"/>
<evidence type="ECO:0000256" key="1">
    <source>
        <dbReference type="ARBA" id="ARBA00004477"/>
    </source>
</evidence>
<evidence type="ECO:0000256" key="4">
    <source>
        <dbReference type="ARBA" id="ARBA00022692"/>
    </source>
</evidence>
<evidence type="ECO:0000256" key="3">
    <source>
        <dbReference type="ARBA" id="ARBA00022516"/>
    </source>
</evidence>
<keyword evidence="7 14" id="KW-1133">Transmembrane helix</keyword>
<keyword evidence="4 14" id="KW-0812">Transmembrane</keyword>
<comment type="similarity">
    <text evidence="2">Belongs to the ERG28 family.</text>
</comment>
<dbReference type="EMBL" id="ML994033">
    <property type="protein sequence ID" value="KAF2200216.1"/>
    <property type="molecule type" value="Genomic_DNA"/>
</dbReference>
<dbReference type="GO" id="GO:0030674">
    <property type="term" value="F:protein-macromolecule adaptor activity"/>
    <property type="evidence" value="ECO:0007669"/>
    <property type="project" value="TreeGrafter"/>
</dbReference>
<dbReference type="PANTHER" id="PTHR15451">
    <property type="entry name" value="ERGOSTEROL BIOSYNTHETIC PROTEIN 28-RELATED"/>
    <property type="match status" value="1"/>
</dbReference>
<dbReference type="Proteomes" id="UP000799536">
    <property type="component" value="Unassembled WGS sequence"/>
</dbReference>
<comment type="caution">
    <text evidence="15">The sequence shown here is derived from an EMBL/GenBank/DDBJ whole genome shotgun (WGS) entry which is preliminary data.</text>
</comment>
<feature type="transmembrane region" description="Helical" evidence="14">
    <location>
        <begin position="20"/>
        <end position="39"/>
    </location>
</feature>
<dbReference type="OrthoDB" id="6485510at2759"/>
<evidence type="ECO:0000256" key="7">
    <source>
        <dbReference type="ARBA" id="ARBA00022989"/>
    </source>
</evidence>
<organism evidence="15 16">
    <name type="scientific">Delitschia confertaspora ATCC 74209</name>
    <dbReference type="NCBI Taxonomy" id="1513339"/>
    <lineage>
        <taxon>Eukaryota</taxon>
        <taxon>Fungi</taxon>
        <taxon>Dikarya</taxon>
        <taxon>Ascomycota</taxon>
        <taxon>Pezizomycotina</taxon>
        <taxon>Dothideomycetes</taxon>
        <taxon>Pleosporomycetidae</taxon>
        <taxon>Pleosporales</taxon>
        <taxon>Delitschiaceae</taxon>
        <taxon>Delitschia</taxon>
    </lineage>
</organism>
<comment type="subcellular location">
    <subcellularLocation>
        <location evidence="1">Endoplasmic reticulum membrane</location>
        <topology evidence="1">Multi-pass membrane protein</topology>
    </subcellularLocation>
</comment>
<evidence type="ECO:0000256" key="5">
    <source>
        <dbReference type="ARBA" id="ARBA00022824"/>
    </source>
</evidence>
<dbReference type="InterPro" id="IPR005352">
    <property type="entry name" value="Erg28"/>
</dbReference>
<evidence type="ECO:0000256" key="13">
    <source>
        <dbReference type="SAM" id="MobiDB-lite"/>
    </source>
</evidence>
<evidence type="ECO:0000256" key="8">
    <source>
        <dbReference type="ARBA" id="ARBA00023011"/>
    </source>
</evidence>
<proteinExistence type="inferred from homology"/>
<evidence type="ECO:0000256" key="9">
    <source>
        <dbReference type="ARBA" id="ARBA00023098"/>
    </source>
</evidence>
<feature type="compositionally biased region" description="Low complexity" evidence="13">
    <location>
        <begin position="48"/>
        <end position="65"/>
    </location>
</feature>
<evidence type="ECO:0000256" key="10">
    <source>
        <dbReference type="ARBA" id="ARBA00023136"/>
    </source>
</evidence>
<keyword evidence="8" id="KW-0756">Sterol biosynthesis</keyword>
<evidence type="ECO:0000256" key="2">
    <source>
        <dbReference type="ARBA" id="ARBA00005377"/>
    </source>
</evidence>
<reference evidence="15" key="1">
    <citation type="journal article" date="2020" name="Stud. Mycol.">
        <title>101 Dothideomycetes genomes: a test case for predicting lifestyles and emergence of pathogens.</title>
        <authorList>
            <person name="Haridas S."/>
            <person name="Albert R."/>
            <person name="Binder M."/>
            <person name="Bloem J."/>
            <person name="Labutti K."/>
            <person name="Salamov A."/>
            <person name="Andreopoulos B."/>
            <person name="Baker S."/>
            <person name="Barry K."/>
            <person name="Bills G."/>
            <person name="Bluhm B."/>
            <person name="Cannon C."/>
            <person name="Castanera R."/>
            <person name="Culley D."/>
            <person name="Daum C."/>
            <person name="Ezra D."/>
            <person name="Gonzalez J."/>
            <person name="Henrissat B."/>
            <person name="Kuo A."/>
            <person name="Liang C."/>
            <person name="Lipzen A."/>
            <person name="Lutzoni F."/>
            <person name="Magnuson J."/>
            <person name="Mondo S."/>
            <person name="Nolan M."/>
            <person name="Ohm R."/>
            <person name="Pangilinan J."/>
            <person name="Park H.-J."/>
            <person name="Ramirez L."/>
            <person name="Alfaro M."/>
            <person name="Sun H."/>
            <person name="Tritt A."/>
            <person name="Yoshinaga Y."/>
            <person name="Zwiers L.-H."/>
            <person name="Turgeon B."/>
            <person name="Goodwin S."/>
            <person name="Spatafora J."/>
            <person name="Crous P."/>
            <person name="Grigoriev I."/>
        </authorList>
    </citation>
    <scope>NUCLEOTIDE SEQUENCE</scope>
    <source>
        <strain evidence="15">ATCC 74209</strain>
    </source>
</reference>
<keyword evidence="9" id="KW-0443">Lipid metabolism</keyword>
<keyword evidence="12" id="KW-0753">Steroid metabolism</keyword>
<evidence type="ECO:0000313" key="16">
    <source>
        <dbReference type="Proteomes" id="UP000799536"/>
    </source>
</evidence>
<feature type="region of interest" description="Disordered" evidence="13">
    <location>
        <begin position="48"/>
        <end position="67"/>
    </location>
</feature>
<evidence type="ECO:0000256" key="12">
    <source>
        <dbReference type="ARBA" id="ARBA00023221"/>
    </source>
</evidence>
<dbReference type="Pfam" id="PF03694">
    <property type="entry name" value="Erg28"/>
    <property type="match status" value="1"/>
</dbReference>
<keyword evidence="11" id="KW-1207">Sterol metabolism</keyword>
<evidence type="ECO:0000256" key="11">
    <source>
        <dbReference type="ARBA" id="ARBA00023166"/>
    </source>
</evidence>